<feature type="compositionally biased region" description="Basic and acidic residues" evidence="1">
    <location>
        <begin position="132"/>
        <end position="150"/>
    </location>
</feature>
<protein>
    <submittedName>
        <fullName evidence="2">Unnamed protein product</fullName>
    </submittedName>
</protein>
<accession>A0A9W6T8W8</accession>
<gene>
    <name evidence="2" type="ORF">Cboi02_000625700</name>
</gene>
<sequence length="259" mass="29443">MGNAECKTEGYQQLNETFLNKRVNAKKMDKNNDNSEINSNYDNDDPVGSIQLKRQQTQHQPSLTITSSPSVSLSPTSPFFTGENRSRYNRRNSSQQQEKQQQSQQNQTQNQYQRPTYRSPFPTRYDATSTNDYRDSISGHLSLDGEKDSKGQNLTKPSEGPIKQGYVNRPGGGKSKEQFFIYSKSPTWHARRICGIGISNSDHGAYTNSLQPFWVAGKLTSSITEHHLILKHLNDIEKKIGWSTKSRSKDLIEYWSGDV</sequence>
<dbReference type="Proteomes" id="UP001165120">
    <property type="component" value="Unassembled WGS sequence"/>
</dbReference>
<keyword evidence="3" id="KW-1185">Reference proteome</keyword>
<dbReference type="EMBL" id="BSXN01003770">
    <property type="protein sequence ID" value="GME79920.1"/>
    <property type="molecule type" value="Genomic_DNA"/>
</dbReference>
<evidence type="ECO:0000313" key="3">
    <source>
        <dbReference type="Proteomes" id="UP001165120"/>
    </source>
</evidence>
<evidence type="ECO:0000313" key="2">
    <source>
        <dbReference type="EMBL" id="GME79920.1"/>
    </source>
</evidence>
<name>A0A9W6T8W8_CANBO</name>
<dbReference type="AlphaFoldDB" id="A0A9W6T8W8"/>
<reference evidence="2" key="1">
    <citation type="submission" date="2023-04" db="EMBL/GenBank/DDBJ databases">
        <title>Candida boidinii NBRC 10035.</title>
        <authorList>
            <person name="Ichikawa N."/>
            <person name="Sato H."/>
            <person name="Tonouchi N."/>
        </authorList>
    </citation>
    <scope>NUCLEOTIDE SEQUENCE</scope>
    <source>
        <strain evidence="2">NBRC 10035</strain>
    </source>
</reference>
<comment type="caution">
    <text evidence="2">The sequence shown here is derived from an EMBL/GenBank/DDBJ whole genome shotgun (WGS) entry which is preliminary data.</text>
</comment>
<feature type="compositionally biased region" description="Low complexity" evidence="1">
    <location>
        <begin position="91"/>
        <end position="113"/>
    </location>
</feature>
<evidence type="ECO:0000256" key="1">
    <source>
        <dbReference type="SAM" id="MobiDB-lite"/>
    </source>
</evidence>
<organism evidence="2 3">
    <name type="scientific">Candida boidinii</name>
    <name type="common">Yeast</name>
    <dbReference type="NCBI Taxonomy" id="5477"/>
    <lineage>
        <taxon>Eukaryota</taxon>
        <taxon>Fungi</taxon>
        <taxon>Dikarya</taxon>
        <taxon>Ascomycota</taxon>
        <taxon>Saccharomycotina</taxon>
        <taxon>Pichiomycetes</taxon>
        <taxon>Pichiales</taxon>
        <taxon>Pichiaceae</taxon>
        <taxon>Ogataea</taxon>
        <taxon>Ogataea/Candida clade</taxon>
    </lineage>
</organism>
<proteinExistence type="predicted"/>
<feature type="compositionally biased region" description="Low complexity" evidence="1">
    <location>
        <begin position="61"/>
        <end position="81"/>
    </location>
</feature>
<feature type="region of interest" description="Disordered" evidence="1">
    <location>
        <begin position="22"/>
        <end position="170"/>
    </location>
</feature>